<dbReference type="EMBL" id="BNBT01000013">
    <property type="protein sequence ID" value="GHE45798.1"/>
    <property type="molecule type" value="Genomic_DNA"/>
</dbReference>
<dbReference type="RefSeq" id="WP_190134972.1">
    <property type="nucleotide sequence ID" value="NZ_BNBT01000013.1"/>
</dbReference>
<evidence type="ECO:0000313" key="3">
    <source>
        <dbReference type="EMBL" id="GHE45798.1"/>
    </source>
</evidence>
<keyword evidence="2" id="KW-0732">Signal</keyword>
<sequence length="81" mass="8464">MIKHTIAAAVLAGLALTVLGGTANAAPSPAMPLTAAAPASPSVRGGEDDQGGRDDDRRKAGKRQQHDDRANTARRYERDND</sequence>
<comment type="caution">
    <text evidence="3">The sequence shown here is derived from an EMBL/GenBank/DDBJ whole genome shotgun (WGS) entry which is preliminary data.</text>
</comment>
<proteinExistence type="predicted"/>
<evidence type="ECO:0000313" key="4">
    <source>
        <dbReference type="Proteomes" id="UP000608024"/>
    </source>
</evidence>
<reference evidence="3" key="2">
    <citation type="submission" date="2020-09" db="EMBL/GenBank/DDBJ databases">
        <authorList>
            <person name="Sun Q."/>
            <person name="Ohkuma M."/>
        </authorList>
    </citation>
    <scope>NUCLEOTIDE SEQUENCE</scope>
    <source>
        <strain evidence="3">JCM 4784</strain>
    </source>
</reference>
<feature type="compositionally biased region" description="Basic and acidic residues" evidence="1">
    <location>
        <begin position="45"/>
        <end position="81"/>
    </location>
</feature>
<evidence type="ECO:0000256" key="2">
    <source>
        <dbReference type="SAM" id="SignalP"/>
    </source>
</evidence>
<evidence type="ECO:0000256" key="1">
    <source>
        <dbReference type="SAM" id="MobiDB-lite"/>
    </source>
</evidence>
<keyword evidence="4" id="KW-1185">Reference proteome</keyword>
<reference evidence="3" key="1">
    <citation type="journal article" date="2014" name="Int. J. Syst. Evol. Microbiol.">
        <title>Complete genome sequence of Corynebacterium casei LMG S-19264T (=DSM 44701T), isolated from a smear-ripened cheese.</title>
        <authorList>
            <consortium name="US DOE Joint Genome Institute (JGI-PGF)"/>
            <person name="Walter F."/>
            <person name="Albersmeier A."/>
            <person name="Kalinowski J."/>
            <person name="Ruckert C."/>
        </authorList>
    </citation>
    <scope>NUCLEOTIDE SEQUENCE</scope>
    <source>
        <strain evidence="3">JCM 4784</strain>
    </source>
</reference>
<feature type="chain" id="PRO_5037067518" description="Secreted protein" evidence="2">
    <location>
        <begin position="26"/>
        <end position="81"/>
    </location>
</feature>
<name>A0A918ZDL0_9ACTN</name>
<accession>A0A918ZDL0</accession>
<dbReference type="Proteomes" id="UP000608024">
    <property type="component" value="Unassembled WGS sequence"/>
</dbReference>
<dbReference type="AlphaFoldDB" id="A0A918ZDL0"/>
<evidence type="ECO:0008006" key="5">
    <source>
        <dbReference type="Google" id="ProtNLM"/>
    </source>
</evidence>
<feature type="region of interest" description="Disordered" evidence="1">
    <location>
        <begin position="22"/>
        <end position="81"/>
    </location>
</feature>
<organism evidence="3 4">
    <name type="scientific">Streptomyces longispororuber</name>
    <dbReference type="NCBI Taxonomy" id="68230"/>
    <lineage>
        <taxon>Bacteria</taxon>
        <taxon>Bacillati</taxon>
        <taxon>Actinomycetota</taxon>
        <taxon>Actinomycetes</taxon>
        <taxon>Kitasatosporales</taxon>
        <taxon>Streptomycetaceae</taxon>
        <taxon>Streptomyces</taxon>
    </lineage>
</organism>
<protein>
    <recommendedName>
        <fullName evidence="5">Secreted protein</fullName>
    </recommendedName>
</protein>
<feature type="signal peptide" evidence="2">
    <location>
        <begin position="1"/>
        <end position="25"/>
    </location>
</feature>
<gene>
    <name evidence="3" type="ORF">GCM10018785_14330</name>
</gene>